<dbReference type="GO" id="GO:0005634">
    <property type="term" value="C:nucleus"/>
    <property type="evidence" value="ECO:0007669"/>
    <property type="project" value="TreeGrafter"/>
</dbReference>
<dbReference type="Gene3D" id="3.40.50.150">
    <property type="entry name" value="Vaccinia Virus protein VP39"/>
    <property type="match status" value="1"/>
</dbReference>
<dbReference type="GO" id="GO:0042054">
    <property type="term" value="F:histone methyltransferase activity"/>
    <property type="evidence" value="ECO:0007669"/>
    <property type="project" value="TreeGrafter"/>
</dbReference>
<dbReference type="Pfam" id="PF06325">
    <property type="entry name" value="PrmA"/>
    <property type="match status" value="1"/>
</dbReference>
<dbReference type="AlphaFoldDB" id="A0A7S2KXU9"/>
<dbReference type="EMBL" id="HBGW01053901">
    <property type="protein sequence ID" value="CAD9589880.1"/>
    <property type="molecule type" value="Transcribed_RNA"/>
</dbReference>
<dbReference type="SUPFAM" id="SSF53335">
    <property type="entry name" value="S-adenosyl-L-methionine-dependent methyltransferases"/>
    <property type="match status" value="1"/>
</dbReference>
<evidence type="ECO:0000313" key="2">
    <source>
        <dbReference type="EMBL" id="CAD9589880.1"/>
    </source>
</evidence>
<dbReference type="PANTHER" id="PTHR11006">
    <property type="entry name" value="PROTEIN ARGININE N-METHYLTRANSFERASE"/>
    <property type="match status" value="1"/>
</dbReference>
<sequence>MRDDTRRTPQFVKAIRQRFAGKEGKLTMLDIGTGPFALFALVAARAGAKKVYAIEANPDAAARARANVAKATDIEPGTIEVIEGFTSALKLPEKVDVCCAEIIGVIASEENCINTIRDAQQRFLKDPSNPESYIPVSVQTYAAPVSYALHPVLAPPRFERLGGQPLRVNCRDRTVQLLSDPQLVEDIKFSDPKLPAAGRWSATPPVEFVVSSDRVYANEKAYYTALLKEEMKDDEARKVARETAESFSGMAFWPRLVLDTKGELIVESRGPLGEHQKSHWQTLVSLMNPTPVPVSAGSVIKVEPQTDLGQDILQPVKYTLQAEIRPVSA</sequence>
<dbReference type="InterPro" id="IPR025799">
    <property type="entry name" value="Arg_MeTrfase"/>
</dbReference>
<dbReference type="PANTHER" id="PTHR11006:SF53">
    <property type="entry name" value="PROTEIN ARGININE N-METHYLTRANSFERASE 3"/>
    <property type="match status" value="1"/>
</dbReference>
<proteinExistence type="predicted"/>
<dbReference type="InterPro" id="IPR029063">
    <property type="entry name" value="SAM-dependent_MTases_sf"/>
</dbReference>
<dbReference type="GO" id="GO:0016274">
    <property type="term" value="F:protein-arginine N-methyltransferase activity"/>
    <property type="evidence" value="ECO:0007669"/>
    <property type="project" value="InterPro"/>
</dbReference>
<keyword evidence="1" id="KW-0949">S-adenosyl-L-methionine</keyword>
<evidence type="ECO:0000256" key="1">
    <source>
        <dbReference type="ARBA" id="ARBA00022691"/>
    </source>
</evidence>
<accession>A0A7S2KXU9</accession>
<gene>
    <name evidence="2" type="ORF">BRAN1462_LOCUS34182</name>
</gene>
<reference evidence="2" key="1">
    <citation type="submission" date="2021-01" db="EMBL/GenBank/DDBJ databases">
        <authorList>
            <person name="Corre E."/>
            <person name="Pelletier E."/>
            <person name="Niang G."/>
            <person name="Scheremetjew M."/>
            <person name="Finn R."/>
            <person name="Kale V."/>
            <person name="Holt S."/>
            <person name="Cochrane G."/>
            <person name="Meng A."/>
            <person name="Brown T."/>
            <person name="Cohen L."/>
        </authorList>
    </citation>
    <scope>NUCLEOTIDE SEQUENCE</scope>
    <source>
        <strain evidence="2">RCC3387</strain>
    </source>
</reference>
<organism evidence="2">
    <name type="scientific">Zooxanthella nutricula</name>
    <dbReference type="NCBI Taxonomy" id="1333877"/>
    <lineage>
        <taxon>Eukaryota</taxon>
        <taxon>Sar</taxon>
        <taxon>Alveolata</taxon>
        <taxon>Dinophyceae</taxon>
        <taxon>Peridiniales</taxon>
        <taxon>Peridiniales incertae sedis</taxon>
        <taxon>Zooxanthella</taxon>
    </lineage>
</organism>
<protein>
    <submittedName>
        <fullName evidence="2">Uncharacterized protein</fullName>
    </submittedName>
</protein>
<name>A0A7S2KXU9_9DINO</name>